<comment type="pathway">
    <text evidence="8">Amino-acid biosynthesis; L-threonine biosynthesis; L-threonine from L-aspartate: step 1/5.</text>
</comment>
<dbReference type="Pfam" id="PF00696">
    <property type="entry name" value="AA_kinase"/>
    <property type="match status" value="1"/>
</dbReference>
<keyword evidence="6" id="KW-0067">ATP-binding</keyword>
<evidence type="ECO:0000256" key="7">
    <source>
        <dbReference type="RuleBase" id="RU003448"/>
    </source>
</evidence>
<dbReference type="InterPro" id="IPR001048">
    <property type="entry name" value="Asp/Glu/Uridylate_kinase"/>
</dbReference>
<dbReference type="InterPro" id="IPR036393">
    <property type="entry name" value="AceGlu_kinase-like_sf"/>
</dbReference>
<feature type="domain" description="Aspartate/glutamate/uridylate kinase" evidence="9">
    <location>
        <begin position="2"/>
        <end position="281"/>
    </location>
</feature>
<dbReference type="Gene3D" id="3.40.1160.10">
    <property type="entry name" value="Acetylglutamate kinase-like"/>
    <property type="match status" value="1"/>
</dbReference>
<evidence type="ECO:0000256" key="5">
    <source>
        <dbReference type="ARBA" id="ARBA00022777"/>
    </source>
</evidence>
<dbReference type="GO" id="GO:0016301">
    <property type="term" value="F:kinase activity"/>
    <property type="evidence" value="ECO:0007669"/>
    <property type="project" value="UniProtKB-KW"/>
</dbReference>
<comment type="caution">
    <text evidence="10">The sequence shown here is derived from an EMBL/GenBank/DDBJ whole genome shotgun (WGS) entry which is preliminary data.</text>
</comment>
<keyword evidence="8" id="KW-0028">Amino-acid biosynthesis</keyword>
<sequence length="421" mass="47524">MQVYKFGGASIESPERMQALLPIISDAKDQLVVVVSAMGKTTNHLEQIVQEACHGDKGIARQLVEKLEKEHLEYAAKVLEGKQFEALASTLNEYFNELQWAVDDADALRFDYSYDQIVCMGEILSTRICNAYLQSQGLNFEWVDARDVIRTDDTYRDAKVDWAYSQHQANDVVGSLLHAGKNVIIQGFIGSTPDNASVTLGREGSDYTAAMMAAMLHGASVTIWKDVEGLKNADPKIFADTVKIEAITYHEVIEMAYYGAQVIHPKTIKPLQNNGIPLYVKCFLNKELKGTVIQNEVSSIFYPPLIILKKNQILLQVTTRDFSFITEDNLSNLYSIFHDLKIKINLIQNAAISFVACIDNKEEKVHKLISLLEKDFKVFSNEDVSLLTIRHYTPETLFDLTKGRYTLLEQKTRETVQVVIK</sequence>
<dbReference type="SUPFAM" id="SSF53633">
    <property type="entry name" value="Carbamate kinase-like"/>
    <property type="match status" value="1"/>
</dbReference>
<evidence type="ECO:0000313" key="10">
    <source>
        <dbReference type="EMBL" id="GAA4451250.1"/>
    </source>
</evidence>
<dbReference type="EC" id="2.7.2.4" evidence="7"/>
<dbReference type="NCBIfam" id="TIGR00657">
    <property type="entry name" value="asp_kinases"/>
    <property type="match status" value="1"/>
</dbReference>
<comment type="catalytic activity">
    <reaction evidence="7">
        <text>L-aspartate + ATP = 4-phospho-L-aspartate + ADP</text>
        <dbReference type="Rhea" id="RHEA:23776"/>
        <dbReference type="ChEBI" id="CHEBI:29991"/>
        <dbReference type="ChEBI" id="CHEBI:30616"/>
        <dbReference type="ChEBI" id="CHEBI:57535"/>
        <dbReference type="ChEBI" id="CHEBI:456216"/>
        <dbReference type="EC" id="2.7.2.4"/>
    </reaction>
</comment>
<keyword evidence="4" id="KW-0547">Nucleotide-binding</keyword>
<name>A0ABP8MKV9_9BACT</name>
<dbReference type="PANTHER" id="PTHR21499">
    <property type="entry name" value="ASPARTATE KINASE"/>
    <property type="match status" value="1"/>
</dbReference>
<dbReference type="InterPro" id="IPR001341">
    <property type="entry name" value="Asp_kinase"/>
</dbReference>
<evidence type="ECO:0000256" key="2">
    <source>
        <dbReference type="ARBA" id="ARBA00010122"/>
    </source>
</evidence>
<dbReference type="InterPro" id="IPR042199">
    <property type="entry name" value="AsparK_Bifunc_asparK/hSer_DH"/>
</dbReference>
<gene>
    <name evidence="10" type="ORF">GCM10023092_08580</name>
</gene>
<accession>A0ABP8MKV9</accession>
<comment type="similarity">
    <text evidence="2 7">Belongs to the aspartokinase family.</text>
</comment>
<evidence type="ECO:0000256" key="6">
    <source>
        <dbReference type="ARBA" id="ARBA00022840"/>
    </source>
</evidence>
<evidence type="ECO:0000256" key="3">
    <source>
        <dbReference type="ARBA" id="ARBA00022679"/>
    </source>
</evidence>
<dbReference type="PANTHER" id="PTHR21499:SF59">
    <property type="entry name" value="ASPARTOKINASE"/>
    <property type="match status" value="1"/>
</dbReference>
<keyword evidence="11" id="KW-1185">Reference proteome</keyword>
<keyword evidence="5 7" id="KW-0418">Kinase</keyword>
<keyword evidence="3 7" id="KW-0808">Transferase</keyword>
<dbReference type="Gene3D" id="1.20.120.1320">
    <property type="entry name" value="Aspartokinase, catalytic domain"/>
    <property type="match status" value="1"/>
</dbReference>
<evidence type="ECO:0000256" key="4">
    <source>
        <dbReference type="ARBA" id="ARBA00022741"/>
    </source>
</evidence>
<proteinExistence type="inferred from homology"/>
<protein>
    <recommendedName>
        <fullName evidence="7">Aspartokinase</fullName>
        <ecNumber evidence="7">2.7.2.4</ecNumber>
    </recommendedName>
</protein>
<evidence type="ECO:0000259" key="9">
    <source>
        <dbReference type="Pfam" id="PF00696"/>
    </source>
</evidence>
<evidence type="ECO:0000313" key="11">
    <source>
        <dbReference type="Proteomes" id="UP001501410"/>
    </source>
</evidence>
<comment type="pathway">
    <text evidence="1 8">Amino-acid biosynthesis; L-lysine biosynthesis via DAP pathway; (S)-tetrahydrodipicolinate from L-aspartate: step 1/4.</text>
</comment>
<reference evidence="11" key="1">
    <citation type="journal article" date="2019" name="Int. J. Syst. Evol. Microbiol.">
        <title>The Global Catalogue of Microorganisms (GCM) 10K type strain sequencing project: providing services to taxonomists for standard genome sequencing and annotation.</title>
        <authorList>
            <consortium name="The Broad Institute Genomics Platform"/>
            <consortium name="The Broad Institute Genome Sequencing Center for Infectious Disease"/>
            <person name="Wu L."/>
            <person name="Ma J."/>
        </authorList>
    </citation>
    <scope>NUCLEOTIDE SEQUENCE [LARGE SCALE GENOMIC DNA]</scope>
    <source>
        <strain evidence="11">JCM 31921</strain>
    </source>
</reference>
<evidence type="ECO:0000256" key="8">
    <source>
        <dbReference type="RuleBase" id="RU004249"/>
    </source>
</evidence>
<dbReference type="EMBL" id="BAABEZ010000004">
    <property type="protein sequence ID" value="GAA4451250.1"/>
    <property type="molecule type" value="Genomic_DNA"/>
</dbReference>
<dbReference type="RefSeq" id="WP_344823040.1">
    <property type="nucleotide sequence ID" value="NZ_BAABEZ010000004.1"/>
</dbReference>
<dbReference type="Proteomes" id="UP001501410">
    <property type="component" value="Unassembled WGS sequence"/>
</dbReference>
<organism evidence="10 11">
    <name type="scientific">Rurimicrobium arvi</name>
    <dbReference type="NCBI Taxonomy" id="2049916"/>
    <lineage>
        <taxon>Bacteria</taxon>
        <taxon>Pseudomonadati</taxon>
        <taxon>Bacteroidota</taxon>
        <taxon>Chitinophagia</taxon>
        <taxon>Chitinophagales</taxon>
        <taxon>Chitinophagaceae</taxon>
        <taxon>Rurimicrobium</taxon>
    </lineage>
</organism>
<comment type="pathway">
    <text evidence="8">Amino-acid biosynthesis; L-methionine biosynthesis via de novo pathway; L-homoserine from L-aspartate: step 1/3.</text>
</comment>
<evidence type="ECO:0000256" key="1">
    <source>
        <dbReference type="ARBA" id="ARBA00004766"/>
    </source>
</evidence>